<evidence type="ECO:0000313" key="19">
    <source>
        <dbReference type="Proteomes" id="UP000573499"/>
    </source>
</evidence>
<evidence type="ECO:0000256" key="13">
    <source>
        <dbReference type="ARBA" id="ARBA00022989"/>
    </source>
</evidence>
<keyword evidence="7 16" id="KW-0479">Metal-binding</keyword>
<evidence type="ECO:0000256" key="9">
    <source>
        <dbReference type="ARBA" id="ARBA00022840"/>
    </source>
</evidence>
<keyword evidence="3 16" id="KW-1003">Cell membrane</keyword>
<dbReference type="InterPro" id="IPR001757">
    <property type="entry name" value="P_typ_ATPase"/>
</dbReference>
<keyword evidence="14 16" id="KW-0406">Ion transport</keyword>
<keyword evidence="6 16" id="KW-0812">Transmembrane</keyword>
<evidence type="ECO:0000256" key="16">
    <source>
        <dbReference type="HAMAP-Rule" id="MF_00285"/>
    </source>
</evidence>
<dbReference type="Gene3D" id="3.40.1110.10">
    <property type="entry name" value="Calcium-transporting ATPase, cytoplasmic domain N"/>
    <property type="match status" value="1"/>
</dbReference>
<name>A0A7W2FAR4_9BURK</name>
<keyword evidence="8 16" id="KW-0547">Nucleotide-binding</keyword>
<dbReference type="PROSITE" id="PS00154">
    <property type="entry name" value="ATPASE_E1_E2"/>
    <property type="match status" value="1"/>
</dbReference>
<gene>
    <name evidence="16 18" type="primary">kdpB</name>
    <name evidence="18" type="ORF">H3H39_14060</name>
</gene>
<keyword evidence="5 16" id="KW-0597">Phosphoprotein</keyword>
<keyword evidence="11 16" id="KW-0630">Potassium</keyword>
<dbReference type="SUPFAM" id="SSF81665">
    <property type="entry name" value="Calcium ATPase, transmembrane domain M"/>
    <property type="match status" value="1"/>
</dbReference>
<dbReference type="InterPro" id="IPR018303">
    <property type="entry name" value="ATPase_P-typ_P_site"/>
</dbReference>
<dbReference type="InterPro" id="IPR023214">
    <property type="entry name" value="HAD_sf"/>
</dbReference>
<evidence type="ECO:0000256" key="2">
    <source>
        <dbReference type="ARBA" id="ARBA00022448"/>
    </source>
</evidence>
<reference evidence="18 19" key="1">
    <citation type="submission" date="2020-07" db="EMBL/GenBank/DDBJ databases">
        <title>Novel species isolated from subtropical streams in China.</title>
        <authorList>
            <person name="Lu H."/>
        </authorList>
    </citation>
    <scope>NUCLEOTIDE SEQUENCE [LARGE SCALE GENOMIC DNA]</scope>
    <source>
        <strain evidence="18 19">LX47W</strain>
    </source>
</reference>
<proteinExistence type="inferred from homology"/>
<evidence type="ECO:0000256" key="5">
    <source>
        <dbReference type="ARBA" id="ARBA00022553"/>
    </source>
</evidence>
<dbReference type="AlphaFoldDB" id="A0A7W2FAR4"/>
<feature type="binding site" evidence="16">
    <location>
        <position position="360"/>
    </location>
    <ligand>
        <name>ATP</name>
        <dbReference type="ChEBI" id="CHEBI:30616"/>
    </ligand>
</feature>
<feature type="domain" description="P-type ATPase A" evidence="17">
    <location>
        <begin position="119"/>
        <end position="214"/>
    </location>
</feature>
<dbReference type="NCBIfam" id="TIGR01494">
    <property type="entry name" value="ATPase_P-type"/>
    <property type="match status" value="2"/>
</dbReference>
<keyword evidence="2 16" id="KW-0813">Transport</keyword>
<dbReference type="EC" id="7.2.2.6" evidence="16"/>
<dbReference type="SFLD" id="SFLDS00003">
    <property type="entry name" value="Haloacid_Dehalogenase"/>
    <property type="match status" value="1"/>
</dbReference>
<dbReference type="InterPro" id="IPR036412">
    <property type="entry name" value="HAD-like_sf"/>
</dbReference>
<feature type="transmembrane region" description="Helical" evidence="16">
    <location>
        <begin position="69"/>
        <end position="88"/>
    </location>
</feature>
<dbReference type="Gene3D" id="3.40.50.1000">
    <property type="entry name" value="HAD superfamily/HAD-like"/>
    <property type="match status" value="1"/>
</dbReference>
<dbReference type="GO" id="GO:0016887">
    <property type="term" value="F:ATP hydrolysis activity"/>
    <property type="evidence" value="ECO:0007669"/>
    <property type="project" value="InterPro"/>
</dbReference>
<keyword evidence="4 16" id="KW-0633">Potassium transport</keyword>
<dbReference type="Gene3D" id="2.70.150.10">
    <property type="entry name" value="Calcium-transporting ATPase, cytoplasmic transduction domain A"/>
    <property type="match status" value="1"/>
</dbReference>
<feature type="transmembrane region" description="Helical" evidence="16">
    <location>
        <begin position="37"/>
        <end position="57"/>
    </location>
</feature>
<evidence type="ECO:0000256" key="14">
    <source>
        <dbReference type="ARBA" id="ARBA00023065"/>
    </source>
</evidence>
<dbReference type="NCBIfam" id="TIGR01497">
    <property type="entry name" value="kdpB"/>
    <property type="match status" value="1"/>
</dbReference>
<dbReference type="PANTHER" id="PTHR43743">
    <property type="entry name" value="POTASSIUM-TRANSPORTING ATPASE ATP-BINDING SUBUNIT"/>
    <property type="match status" value="1"/>
</dbReference>
<evidence type="ECO:0000256" key="15">
    <source>
        <dbReference type="ARBA" id="ARBA00023136"/>
    </source>
</evidence>
<dbReference type="SUPFAM" id="SSF81653">
    <property type="entry name" value="Calcium ATPase, transduction domain A"/>
    <property type="match status" value="1"/>
</dbReference>
<keyword evidence="10 16" id="KW-0460">Magnesium</keyword>
<feature type="binding site" evidence="16">
    <location>
        <position position="538"/>
    </location>
    <ligand>
        <name>Mg(2+)</name>
        <dbReference type="ChEBI" id="CHEBI:18420"/>
    </ligand>
</feature>
<feature type="active site" description="4-aspartylphosphate intermediate" evidence="16">
    <location>
        <position position="323"/>
    </location>
</feature>
<keyword evidence="9 16" id="KW-0067">ATP-binding</keyword>
<comment type="similarity">
    <text evidence="16">Belongs to the cation transport ATPase (P-type) (TC 3.A.3) family. Type IA subfamily.</text>
</comment>
<dbReference type="Pfam" id="PF00122">
    <property type="entry name" value="E1-E2_ATPase"/>
    <property type="match status" value="1"/>
</dbReference>
<comment type="catalytic activity">
    <reaction evidence="16">
        <text>K(+)(out) + ATP + H2O = K(+)(in) + ADP + phosphate + H(+)</text>
        <dbReference type="Rhea" id="RHEA:16777"/>
        <dbReference type="ChEBI" id="CHEBI:15377"/>
        <dbReference type="ChEBI" id="CHEBI:15378"/>
        <dbReference type="ChEBI" id="CHEBI:29103"/>
        <dbReference type="ChEBI" id="CHEBI:30616"/>
        <dbReference type="ChEBI" id="CHEBI:43474"/>
        <dbReference type="ChEBI" id="CHEBI:456216"/>
        <dbReference type="EC" id="7.2.2.6"/>
    </reaction>
</comment>
<evidence type="ECO:0000256" key="10">
    <source>
        <dbReference type="ARBA" id="ARBA00022842"/>
    </source>
</evidence>
<keyword evidence="12 16" id="KW-1278">Translocase</keyword>
<keyword evidence="13 16" id="KW-1133">Transmembrane helix</keyword>
<dbReference type="RefSeq" id="WP_182154117.1">
    <property type="nucleotide sequence ID" value="NZ_JACEZU010000006.1"/>
</dbReference>
<feature type="binding site" evidence="16">
    <location>
        <begin position="393"/>
        <end position="400"/>
    </location>
    <ligand>
        <name>ATP</name>
        <dbReference type="ChEBI" id="CHEBI:30616"/>
    </ligand>
</feature>
<feature type="transmembrane region" description="Helical" evidence="16">
    <location>
        <begin position="225"/>
        <end position="246"/>
    </location>
</feature>
<sequence length="698" mass="73879">MTIFTNPPAKKLKLFESELVMPAIVDSFKKLSPRTQLRSPVMFVVYVGSIITSLLYVQSLVGQGEAPSGFILATSIWLWFTVLFANFAEALAEGRSKAQAASLRSLKQTVTAKKLASPRHGATWAPLAATELRKGNVILVEAGDVIPIDGEVVEGVASVDESAITGESAPVIRESGGDFSSVTGGTRVLSDWLVVKVTANPGETFLDRMIAMVEGAKRQKTPNEIALTILLVALTIVFLVVTVTLLPFSLFSVDAAKAAGIASSPISITVLIALLVCLIPTTIGGLLSAIGVAGMSRMMQANVIATSGRAVEAAGDVDVLLLDKTGTITLGNRQASAFFPAPGVTEQQLADVAQLASLADETPEGRSIVVLAKQRFNIREREMASLHATFVPFSANTRMSGVDIGERAVRKGAADTVKKHVEALGQPYPVEVTRTVDDVSRRGSTPLVVVDGSRVMGVVELKDIVKGGIKERFAELRRMGIKTVMITGDNKLTAAAIAAEAGVDDFLAEATPEDKLKLIRSYQAEGRLVAMTGDGTNDAPALAQADVAVAMNSGTQAAKEAGNMVDLDSNPTKLLEIVEIGKQMLMTRGSLTTFSIANDIAKYFAIIPAAFVGTYPALKALDVMHLASPNSAIMSAVIFNALIIVFLIPLALKGVRYRAIGAAALLRRNIWIYGVGGVILPFAGIKLIDMVLAMFHLV</sequence>
<keyword evidence="19" id="KW-1185">Reference proteome</keyword>
<dbReference type="InterPro" id="IPR006391">
    <property type="entry name" value="P-type_ATPase_bsu_IA"/>
</dbReference>
<dbReference type="InterPro" id="IPR023299">
    <property type="entry name" value="ATPase_P-typ_cyto_dom_N"/>
</dbReference>
<dbReference type="Pfam" id="PF00702">
    <property type="entry name" value="Hydrolase"/>
    <property type="match status" value="1"/>
</dbReference>
<dbReference type="GO" id="GO:0005886">
    <property type="term" value="C:plasma membrane"/>
    <property type="evidence" value="ECO:0007669"/>
    <property type="project" value="UniProtKB-SubCell"/>
</dbReference>
<feature type="transmembrane region" description="Helical" evidence="16">
    <location>
        <begin position="600"/>
        <end position="618"/>
    </location>
</feature>
<dbReference type="InterPro" id="IPR059000">
    <property type="entry name" value="ATPase_P-type_domA"/>
</dbReference>
<dbReference type="SFLD" id="SFLDF00027">
    <property type="entry name" value="p-type_atpase"/>
    <property type="match status" value="1"/>
</dbReference>
<keyword evidence="15 16" id="KW-0472">Membrane</keyword>
<dbReference type="InterPro" id="IPR023298">
    <property type="entry name" value="ATPase_P-typ_TM_dom_sf"/>
</dbReference>
<comment type="caution">
    <text evidence="18">The sequence shown here is derived from an EMBL/GenBank/DDBJ whole genome shotgun (WGS) entry which is preliminary data.</text>
</comment>
<dbReference type="GO" id="GO:0000287">
    <property type="term" value="F:magnesium ion binding"/>
    <property type="evidence" value="ECO:0007669"/>
    <property type="project" value="UniProtKB-UniRule"/>
</dbReference>
<evidence type="ECO:0000256" key="6">
    <source>
        <dbReference type="ARBA" id="ARBA00022692"/>
    </source>
</evidence>
<comment type="subcellular location">
    <subcellularLocation>
        <location evidence="1 16">Cell membrane</location>
        <topology evidence="1 16">Multi-pass membrane protein</topology>
    </subcellularLocation>
</comment>
<dbReference type="PRINTS" id="PR00119">
    <property type="entry name" value="CATATPASE"/>
</dbReference>
<protein>
    <recommendedName>
        <fullName evidence="16">Potassium-transporting ATPase ATP-binding subunit</fullName>
        <ecNumber evidence="16">7.2.2.6</ecNumber>
    </recommendedName>
    <alternativeName>
        <fullName evidence="16">ATP phosphohydrolase [potassium-transporting] B chain</fullName>
    </alternativeName>
    <alternativeName>
        <fullName evidence="16">Potassium-binding and translocating subunit B</fullName>
    </alternativeName>
    <alternativeName>
        <fullName evidence="16">Potassium-translocating ATPase B chain</fullName>
    </alternativeName>
</protein>
<dbReference type="FunFam" id="2.70.150.10:FF:000010">
    <property type="entry name" value="Potassium-transporting ATPase ATP-binding subunit"/>
    <property type="match status" value="1"/>
</dbReference>
<dbReference type="GO" id="GO:0008556">
    <property type="term" value="F:P-type potassium transmembrane transporter activity"/>
    <property type="evidence" value="ECO:0007669"/>
    <property type="project" value="UniProtKB-UniRule"/>
</dbReference>
<dbReference type="EMBL" id="JACEZU010000006">
    <property type="protein sequence ID" value="MBA5688169.1"/>
    <property type="molecule type" value="Genomic_DNA"/>
</dbReference>
<dbReference type="FunFam" id="3.40.1110.10:FF:000007">
    <property type="entry name" value="Potassium-transporting ATPase ATP-binding subunit"/>
    <property type="match status" value="1"/>
</dbReference>
<dbReference type="HAMAP" id="MF_00285">
    <property type="entry name" value="KdpB"/>
    <property type="match status" value="1"/>
</dbReference>
<organism evidence="18 19">
    <name type="scientific">Rugamonas apoptosis</name>
    <dbReference type="NCBI Taxonomy" id="2758570"/>
    <lineage>
        <taxon>Bacteria</taxon>
        <taxon>Pseudomonadati</taxon>
        <taxon>Pseudomonadota</taxon>
        <taxon>Betaproteobacteria</taxon>
        <taxon>Burkholderiales</taxon>
        <taxon>Oxalobacteraceae</taxon>
        <taxon>Telluria group</taxon>
        <taxon>Rugamonas</taxon>
    </lineage>
</organism>
<comment type="subunit">
    <text evidence="16">The system is composed of three essential subunits: KdpA, KdpB and KdpC.</text>
</comment>
<dbReference type="SUPFAM" id="SSF56784">
    <property type="entry name" value="HAD-like"/>
    <property type="match status" value="1"/>
</dbReference>
<evidence type="ECO:0000256" key="7">
    <source>
        <dbReference type="ARBA" id="ARBA00022723"/>
    </source>
</evidence>
<feature type="binding site" evidence="16">
    <location>
        <position position="364"/>
    </location>
    <ligand>
        <name>ATP</name>
        <dbReference type="ChEBI" id="CHEBI:30616"/>
    </ligand>
</feature>
<dbReference type="GO" id="GO:0005524">
    <property type="term" value="F:ATP binding"/>
    <property type="evidence" value="ECO:0007669"/>
    <property type="project" value="UniProtKB-UniRule"/>
</dbReference>
<feature type="binding site" evidence="16">
    <location>
        <position position="534"/>
    </location>
    <ligand>
        <name>Mg(2+)</name>
        <dbReference type="ChEBI" id="CHEBI:18420"/>
    </ligand>
</feature>
<comment type="function">
    <text evidence="16">Part of the high-affinity ATP-driven potassium transport (or Kdp) system, which catalyzes the hydrolysis of ATP coupled with the electrogenic transport of potassium into the cytoplasm. This subunit is responsible for energy coupling to the transport system and for the release of the potassium ions to the cytoplasm.</text>
</comment>
<dbReference type="InterPro" id="IPR044492">
    <property type="entry name" value="P_typ_ATPase_HD_dom"/>
</dbReference>
<evidence type="ECO:0000256" key="4">
    <source>
        <dbReference type="ARBA" id="ARBA00022538"/>
    </source>
</evidence>
<dbReference type="SFLD" id="SFLDG00002">
    <property type="entry name" value="C1.7:_P-type_atpase_like"/>
    <property type="match status" value="1"/>
</dbReference>
<feature type="transmembrane region" description="Helical" evidence="16">
    <location>
        <begin position="630"/>
        <end position="650"/>
    </location>
</feature>
<dbReference type="InterPro" id="IPR008250">
    <property type="entry name" value="ATPase_P-typ_transduc_dom_A_sf"/>
</dbReference>
<dbReference type="Proteomes" id="UP000573499">
    <property type="component" value="Unassembled WGS sequence"/>
</dbReference>
<evidence type="ECO:0000259" key="17">
    <source>
        <dbReference type="Pfam" id="PF00122"/>
    </source>
</evidence>
<evidence type="ECO:0000313" key="18">
    <source>
        <dbReference type="EMBL" id="MBA5688169.1"/>
    </source>
</evidence>
<dbReference type="PANTHER" id="PTHR43743:SF1">
    <property type="entry name" value="POTASSIUM-TRANSPORTING ATPASE ATP-BINDING SUBUNIT"/>
    <property type="match status" value="1"/>
</dbReference>
<feature type="transmembrane region" description="Helical" evidence="16">
    <location>
        <begin position="670"/>
        <end position="695"/>
    </location>
</feature>
<feature type="binding site" evidence="16">
    <location>
        <position position="411"/>
    </location>
    <ligand>
        <name>ATP</name>
        <dbReference type="ChEBI" id="CHEBI:30616"/>
    </ligand>
</feature>
<evidence type="ECO:0000256" key="12">
    <source>
        <dbReference type="ARBA" id="ARBA00022967"/>
    </source>
</evidence>
<feature type="transmembrane region" description="Helical" evidence="16">
    <location>
        <begin position="266"/>
        <end position="290"/>
    </location>
</feature>
<evidence type="ECO:0000256" key="1">
    <source>
        <dbReference type="ARBA" id="ARBA00004651"/>
    </source>
</evidence>
<dbReference type="CDD" id="cd02078">
    <property type="entry name" value="P-type_ATPase_K"/>
    <property type="match status" value="1"/>
</dbReference>
<evidence type="ECO:0000256" key="3">
    <source>
        <dbReference type="ARBA" id="ARBA00022475"/>
    </source>
</evidence>
<evidence type="ECO:0000256" key="8">
    <source>
        <dbReference type="ARBA" id="ARBA00022741"/>
    </source>
</evidence>
<accession>A0A7W2FAR4</accession>
<evidence type="ECO:0000256" key="11">
    <source>
        <dbReference type="ARBA" id="ARBA00022958"/>
    </source>
</evidence>